<evidence type="ECO:0000313" key="2">
    <source>
        <dbReference type="EMBL" id="KUJ09779.1"/>
    </source>
</evidence>
<organism evidence="2 3">
    <name type="scientific">Mollisia scopiformis</name>
    <name type="common">Conifer needle endophyte fungus</name>
    <name type="synonym">Phialocephala scopiformis</name>
    <dbReference type="NCBI Taxonomy" id="149040"/>
    <lineage>
        <taxon>Eukaryota</taxon>
        <taxon>Fungi</taxon>
        <taxon>Dikarya</taxon>
        <taxon>Ascomycota</taxon>
        <taxon>Pezizomycotina</taxon>
        <taxon>Leotiomycetes</taxon>
        <taxon>Helotiales</taxon>
        <taxon>Mollisiaceae</taxon>
        <taxon>Mollisia</taxon>
    </lineage>
</organism>
<dbReference type="OrthoDB" id="206201at2759"/>
<feature type="region of interest" description="Disordered" evidence="1">
    <location>
        <begin position="277"/>
        <end position="337"/>
    </location>
</feature>
<dbReference type="GeneID" id="28819718"/>
<name>A0A132BCQ6_MOLSC</name>
<dbReference type="EMBL" id="KQ947431">
    <property type="protein sequence ID" value="KUJ09779.1"/>
    <property type="molecule type" value="Genomic_DNA"/>
</dbReference>
<feature type="compositionally biased region" description="Polar residues" evidence="1">
    <location>
        <begin position="294"/>
        <end position="312"/>
    </location>
</feature>
<accession>A0A132BCQ6</accession>
<dbReference type="KEGG" id="psco:LY89DRAFT_597749"/>
<feature type="region of interest" description="Disordered" evidence="1">
    <location>
        <begin position="1"/>
        <end position="29"/>
    </location>
</feature>
<feature type="region of interest" description="Disordered" evidence="1">
    <location>
        <begin position="467"/>
        <end position="562"/>
    </location>
</feature>
<dbReference type="AlphaFoldDB" id="A0A132BCQ6"/>
<feature type="region of interest" description="Disordered" evidence="1">
    <location>
        <begin position="799"/>
        <end position="864"/>
    </location>
</feature>
<proteinExistence type="predicted"/>
<dbReference type="RefSeq" id="XP_018064134.1">
    <property type="nucleotide sequence ID" value="XM_018209992.1"/>
</dbReference>
<feature type="region of interest" description="Disordered" evidence="1">
    <location>
        <begin position="46"/>
        <end position="119"/>
    </location>
</feature>
<feature type="region of interest" description="Disordered" evidence="1">
    <location>
        <begin position="411"/>
        <end position="430"/>
    </location>
</feature>
<feature type="compositionally biased region" description="Basic residues" evidence="1">
    <location>
        <begin position="1"/>
        <end position="11"/>
    </location>
</feature>
<feature type="compositionally biased region" description="Polar residues" evidence="1">
    <location>
        <begin position="76"/>
        <end position="85"/>
    </location>
</feature>
<gene>
    <name evidence="2" type="ORF">LY89DRAFT_597749</name>
</gene>
<dbReference type="Proteomes" id="UP000070700">
    <property type="component" value="Unassembled WGS sequence"/>
</dbReference>
<feature type="compositionally biased region" description="Low complexity" evidence="1">
    <location>
        <begin position="15"/>
        <end position="24"/>
    </location>
</feature>
<feature type="compositionally biased region" description="Low complexity" evidence="1">
    <location>
        <begin position="821"/>
        <end position="830"/>
    </location>
</feature>
<keyword evidence="3" id="KW-1185">Reference proteome</keyword>
<feature type="compositionally biased region" description="Low complexity" evidence="1">
    <location>
        <begin position="62"/>
        <end position="75"/>
    </location>
</feature>
<evidence type="ECO:0000256" key="1">
    <source>
        <dbReference type="SAM" id="MobiDB-lite"/>
    </source>
</evidence>
<sequence>MLRRDSHRLDRRKSTSSVHSTSESINLETARHHAHTAAMLAFLRAQQRSSADSSHNGDAHSRSNNSNHVSSNRQSLPPQTTTQDGNRVVRRQQSVRFVGPNGLERRESLTRATQTTIQPQLSSATLRPMAMTTNAPVPAAYRPPSRSSSIGKASSHKVAEGLMAANAFKEYYTQEDDVASTPSSYRRLRRSKSMFSPLKAPSIFYTNGSPKRLESISNAGHMRSYSHTPTSQPTHPALRAPKSMVVLNNRGHSGTDEKGRDREEIQQARDRFFHEKHRQRLREQPSFLFRSKAQRQQPFRKSVRSSSTNSYGMPTDLLSPAGQTKSSGLKAAARKASKNIKNKLRRVFGRSKDEPVIIPHQQVEARETHVRHYNGDLTPGQEQFEGFSNIPHPDESALSRVASRVPSIHTATSNQQLRSHAGSVKSFKSDLSDDKSRVTVLNTGANAPRPIERERDHQRLSIINEVGTHHPSSSYYRKHKHTNQISPYPRIEDSRIPQPSPDIRMARSTSGTPATIRQVPASTGSDRSSSNQWSVPESTIQSRTSSDDVFSPAGQSGGPKLSLRRSYYENTESYLSLPTPQGMSPQKMADRNERLMPETKVIREARTTFFGGSTYTISRKTSPFRRAMAEVSQNSNDLQSSGQSEKAYSESVYSRTTSGQTPAAANSSTSLPMLTTNVPMMVPTAPGDVVIIDQTVYRPSGPHNVGHSVTSSGSSQEWKKWMSSEVGKFERTKENNVTPTYINYTLPTMPRTYNTGHVRENAQINDDDSPIVYQPLGSISQPSPNIQILPLKPILKKPIPAAPPLPPPIPPRSPLRKKLSKASLKSQNSSDNGRARSAPNSAASKKLHKRRLSGGPGDIQNSQKLVENFLNSRRKRIASESDDVAGAFL</sequence>
<feature type="compositionally biased region" description="Polar residues" evidence="1">
    <location>
        <begin position="110"/>
        <end position="119"/>
    </location>
</feature>
<feature type="region of interest" description="Disordered" evidence="1">
    <location>
        <begin position="630"/>
        <end position="670"/>
    </location>
</feature>
<dbReference type="InParanoid" id="A0A132BCQ6"/>
<reference evidence="2 3" key="1">
    <citation type="submission" date="2015-10" db="EMBL/GenBank/DDBJ databases">
        <title>Full genome of DAOMC 229536 Phialocephala scopiformis, a fungal endophyte of spruce producing the potent anti-insectan compound rugulosin.</title>
        <authorList>
            <consortium name="DOE Joint Genome Institute"/>
            <person name="Walker A.K."/>
            <person name="Frasz S.L."/>
            <person name="Seifert K.A."/>
            <person name="Miller J.D."/>
            <person name="Mondo S.J."/>
            <person name="Labutti K."/>
            <person name="Lipzen A."/>
            <person name="Dockter R."/>
            <person name="Kennedy M."/>
            <person name="Grigoriev I.V."/>
            <person name="Spatafora J.W."/>
        </authorList>
    </citation>
    <scope>NUCLEOTIDE SEQUENCE [LARGE SCALE GENOMIC DNA]</scope>
    <source>
        <strain evidence="2 3">CBS 120377</strain>
    </source>
</reference>
<feature type="compositionally biased region" description="Pro residues" evidence="1">
    <location>
        <begin position="800"/>
        <end position="813"/>
    </location>
</feature>
<feature type="compositionally biased region" description="Polar residues" evidence="1">
    <location>
        <begin position="631"/>
        <end position="670"/>
    </location>
</feature>
<feature type="compositionally biased region" description="Polar residues" evidence="1">
    <location>
        <begin position="507"/>
        <end position="548"/>
    </location>
</feature>
<protein>
    <submittedName>
        <fullName evidence="2">Uncharacterized protein</fullName>
    </submittedName>
</protein>
<evidence type="ECO:0000313" key="3">
    <source>
        <dbReference type="Proteomes" id="UP000070700"/>
    </source>
</evidence>